<protein>
    <recommendedName>
        <fullName evidence="8">Auxin-responsive protein</fullName>
    </recommendedName>
</protein>
<comment type="subunit">
    <text evidence="8">Homodimers and heterodimers.</text>
</comment>
<dbReference type="SUPFAM" id="SSF54277">
    <property type="entry name" value="CAD &amp; PB1 domains"/>
    <property type="match status" value="1"/>
</dbReference>
<dbReference type="InterPro" id="IPR033389">
    <property type="entry name" value="AUX/IAA_dom"/>
</dbReference>
<sequence length="300" mass="32873">MMSVPLEHDYIGLSEPSSMEKTFKSPNISSETDNKTVLNLKATELRLGLPGLGQDMEQDSCKFSPTKNNVSGAKRGFSDVIFHGSGKWGFSSGSDGIIDGKKTEQLIPPVVEEKKKDSVNSGNCRAPPAAKAQVVGWPPIRSFRKNTMATTNPSKDGDVADGKSVSGQCLYVKVSMDGAPYLRKVDLNTCKNYTQLSKVLEKMFNCFNLGQCSSIKAQEGLSETNLKDLLHRDECVLTYEDKDGDWMLVGDVPWEMFVDSCKRLRIMKGSEAIGLVCSGYGSSKVNGEVKEPCKRNLMDT</sequence>
<dbReference type="Pfam" id="PF02309">
    <property type="entry name" value="AUX_IAA"/>
    <property type="match status" value="1"/>
</dbReference>
<keyword evidence="11" id="KW-1185">Reference proteome</keyword>
<dbReference type="GO" id="GO:0006355">
    <property type="term" value="P:regulation of DNA-templated transcription"/>
    <property type="evidence" value="ECO:0007669"/>
    <property type="project" value="InterPro"/>
</dbReference>
<evidence type="ECO:0000256" key="8">
    <source>
        <dbReference type="RuleBase" id="RU004549"/>
    </source>
</evidence>
<comment type="similarity">
    <text evidence="2 8">Belongs to the Aux/IAA family.</text>
</comment>
<dbReference type="PANTHER" id="PTHR31734:SF257">
    <property type="entry name" value="AUXIN-RESPONSIVE PROTEIN"/>
    <property type="match status" value="1"/>
</dbReference>
<evidence type="ECO:0000256" key="4">
    <source>
        <dbReference type="ARBA" id="ARBA00023015"/>
    </source>
</evidence>
<keyword evidence="3 8" id="KW-0678">Repressor</keyword>
<evidence type="ECO:0000313" key="10">
    <source>
        <dbReference type="EMBL" id="KAK9060497.1"/>
    </source>
</evidence>
<comment type="caution">
    <text evidence="10">The sequence shown here is derived from an EMBL/GenBank/DDBJ whole genome shotgun (WGS) entry which is preliminary data.</text>
</comment>
<reference evidence="10 11" key="1">
    <citation type="submission" date="2024-04" db="EMBL/GenBank/DDBJ databases">
        <title>The reference genome of an endangered Asteraceae, Deinandra increscens subsp. villosa, native to the Central Coast of California.</title>
        <authorList>
            <person name="Guilliams M."/>
            <person name="Hasenstab-Lehman K."/>
            <person name="Meyer R."/>
            <person name="Mcevoy S."/>
        </authorList>
    </citation>
    <scope>NUCLEOTIDE SEQUENCE [LARGE SCALE GENOMIC DNA]</scope>
    <source>
        <tissue evidence="10">Leaf</tissue>
    </source>
</reference>
<dbReference type="GO" id="GO:0009734">
    <property type="term" value="P:auxin-activated signaling pathway"/>
    <property type="evidence" value="ECO:0007669"/>
    <property type="project" value="UniProtKB-UniRule"/>
</dbReference>
<evidence type="ECO:0000256" key="3">
    <source>
        <dbReference type="ARBA" id="ARBA00022491"/>
    </source>
</evidence>
<evidence type="ECO:0000256" key="1">
    <source>
        <dbReference type="ARBA" id="ARBA00004123"/>
    </source>
</evidence>
<feature type="domain" description="PB1" evidence="9">
    <location>
        <begin position="169"/>
        <end position="269"/>
    </location>
</feature>
<dbReference type="InterPro" id="IPR003311">
    <property type="entry name" value="AUX_IAA"/>
</dbReference>
<evidence type="ECO:0000256" key="2">
    <source>
        <dbReference type="ARBA" id="ARBA00006728"/>
    </source>
</evidence>
<comment type="subcellular location">
    <subcellularLocation>
        <location evidence="1 8">Nucleus</location>
    </subcellularLocation>
</comment>
<evidence type="ECO:0000259" key="9">
    <source>
        <dbReference type="PROSITE" id="PS51745"/>
    </source>
</evidence>
<dbReference type="InterPro" id="IPR053793">
    <property type="entry name" value="PB1-like"/>
</dbReference>
<gene>
    <name evidence="10" type="ORF">SSX86_021201</name>
</gene>
<keyword evidence="5 8" id="KW-0804">Transcription</keyword>
<dbReference type="EMBL" id="JBCNJP010000020">
    <property type="protein sequence ID" value="KAK9060497.1"/>
    <property type="molecule type" value="Genomic_DNA"/>
</dbReference>
<evidence type="ECO:0000256" key="5">
    <source>
        <dbReference type="ARBA" id="ARBA00023163"/>
    </source>
</evidence>
<dbReference type="PROSITE" id="PS51745">
    <property type="entry name" value="PB1"/>
    <property type="match status" value="1"/>
</dbReference>
<dbReference type="Proteomes" id="UP001408789">
    <property type="component" value="Unassembled WGS sequence"/>
</dbReference>
<keyword evidence="7 8" id="KW-0927">Auxin signaling pathway</keyword>
<proteinExistence type="inferred from homology"/>
<dbReference type="GO" id="GO:0005634">
    <property type="term" value="C:nucleus"/>
    <property type="evidence" value="ECO:0007669"/>
    <property type="project" value="UniProtKB-SubCell"/>
</dbReference>
<keyword evidence="6 8" id="KW-0539">Nucleus</keyword>
<organism evidence="10 11">
    <name type="scientific">Deinandra increscens subsp. villosa</name>
    <dbReference type="NCBI Taxonomy" id="3103831"/>
    <lineage>
        <taxon>Eukaryota</taxon>
        <taxon>Viridiplantae</taxon>
        <taxon>Streptophyta</taxon>
        <taxon>Embryophyta</taxon>
        <taxon>Tracheophyta</taxon>
        <taxon>Spermatophyta</taxon>
        <taxon>Magnoliopsida</taxon>
        <taxon>eudicotyledons</taxon>
        <taxon>Gunneridae</taxon>
        <taxon>Pentapetalae</taxon>
        <taxon>asterids</taxon>
        <taxon>campanulids</taxon>
        <taxon>Asterales</taxon>
        <taxon>Asteraceae</taxon>
        <taxon>Asteroideae</taxon>
        <taxon>Heliantheae alliance</taxon>
        <taxon>Madieae</taxon>
        <taxon>Madiinae</taxon>
        <taxon>Deinandra</taxon>
    </lineage>
</organism>
<evidence type="ECO:0000256" key="7">
    <source>
        <dbReference type="ARBA" id="ARBA00023294"/>
    </source>
</evidence>
<evidence type="ECO:0000256" key="6">
    <source>
        <dbReference type="ARBA" id="ARBA00023242"/>
    </source>
</evidence>
<name>A0AAP0CUH8_9ASTR</name>
<dbReference type="Gene3D" id="3.10.20.90">
    <property type="entry name" value="Phosphatidylinositol 3-kinase Catalytic Subunit, Chain A, domain 1"/>
    <property type="match status" value="1"/>
</dbReference>
<evidence type="ECO:0000313" key="11">
    <source>
        <dbReference type="Proteomes" id="UP001408789"/>
    </source>
</evidence>
<dbReference type="AlphaFoldDB" id="A0AAP0CUH8"/>
<accession>A0AAP0CUH8</accession>
<comment type="function">
    <text evidence="8">Aux/IAA proteins are short-lived transcriptional factors that function as repressors of early auxin response genes at low auxin concentrations.</text>
</comment>
<dbReference type="FunFam" id="3.10.20.90:FF:000078">
    <property type="entry name" value="Auxin-responsive protein"/>
    <property type="match status" value="1"/>
</dbReference>
<dbReference type="PANTHER" id="PTHR31734">
    <property type="entry name" value="AUXIN-RESPONSIVE PROTEIN IAA17"/>
    <property type="match status" value="1"/>
</dbReference>
<keyword evidence="4 8" id="KW-0805">Transcription regulation</keyword>